<dbReference type="SMART" id="SM00460">
    <property type="entry name" value="TGc"/>
    <property type="match status" value="1"/>
</dbReference>
<evidence type="ECO:0000313" key="2">
    <source>
        <dbReference type="EMBL" id="TCS65138.1"/>
    </source>
</evidence>
<dbReference type="PANTHER" id="PTHR33490:SF1">
    <property type="entry name" value="SLL1233 PROTEIN"/>
    <property type="match status" value="1"/>
</dbReference>
<evidence type="ECO:0000313" key="3">
    <source>
        <dbReference type="Proteomes" id="UP000295304"/>
    </source>
</evidence>
<name>A0A4R3JG60_9PROT</name>
<evidence type="ECO:0000259" key="1">
    <source>
        <dbReference type="SMART" id="SM00460"/>
    </source>
</evidence>
<dbReference type="Proteomes" id="UP000295304">
    <property type="component" value="Unassembled WGS sequence"/>
</dbReference>
<feature type="domain" description="Transglutaminase-like" evidence="1">
    <location>
        <begin position="174"/>
        <end position="245"/>
    </location>
</feature>
<dbReference type="Gene3D" id="3.10.620.30">
    <property type="match status" value="1"/>
</dbReference>
<keyword evidence="3" id="KW-1185">Reference proteome</keyword>
<dbReference type="PANTHER" id="PTHR33490">
    <property type="entry name" value="BLR5614 PROTEIN-RELATED"/>
    <property type="match status" value="1"/>
</dbReference>
<dbReference type="AlphaFoldDB" id="A0A4R3JG60"/>
<keyword evidence="2" id="KW-0378">Hydrolase</keyword>
<protein>
    <submittedName>
        <fullName evidence="2">Transglutaminase-like putative cysteine protease</fullName>
    </submittedName>
</protein>
<dbReference type="RefSeq" id="WP_132937848.1">
    <property type="nucleotide sequence ID" value="NZ_CP119676.1"/>
</dbReference>
<accession>A0A4R3JG60</accession>
<dbReference type="EMBL" id="SLZW01000001">
    <property type="protein sequence ID" value="TCS65138.1"/>
    <property type="molecule type" value="Genomic_DNA"/>
</dbReference>
<dbReference type="GO" id="GO:0008233">
    <property type="term" value="F:peptidase activity"/>
    <property type="evidence" value="ECO:0007669"/>
    <property type="project" value="UniProtKB-KW"/>
</dbReference>
<dbReference type="InterPro" id="IPR002931">
    <property type="entry name" value="Transglutaminase-like"/>
</dbReference>
<keyword evidence="2" id="KW-0645">Protease</keyword>
<dbReference type="InterPro" id="IPR013589">
    <property type="entry name" value="Bac_transglu_N"/>
</dbReference>
<dbReference type="InterPro" id="IPR038765">
    <property type="entry name" value="Papain-like_cys_pep_sf"/>
</dbReference>
<dbReference type="Pfam" id="PF01841">
    <property type="entry name" value="Transglut_core"/>
    <property type="match status" value="1"/>
</dbReference>
<comment type="caution">
    <text evidence="2">The sequence shown here is derived from an EMBL/GenBank/DDBJ whole genome shotgun (WGS) entry which is preliminary data.</text>
</comment>
<dbReference type="Pfam" id="PF08379">
    <property type="entry name" value="Bact_transglu_N"/>
    <property type="match status" value="1"/>
</dbReference>
<proteinExistence type="predicted"/>
<dbReference type="OrthoDB" id="9804023at2"/>
<dbReference type="SUPFAM" id="SSF54001">
    <property type="entry name" value="Cysteine proteinases"/>
    <property type="match status" value="1"/>
</dbReference>
<sequence length="305" mass="33720">MDTIHIRHRTVYRYTVPVVFGEHRLMVRPRDSHDLRNVSTRLIITPSANIRWLHDVFGNSIAIVTFETPAAELTFESDIVVEHYGLDDIAFPIEENARTLPFSYAAEELPDLGRTIERHYPDPGHKLDTWVRQFLAQNGPSWTQSVLNAITHAIHNDFRYIERSEEGTQPPVVTLERGAGTCRDFALLMMEGLRVLGIAARFVTGYLYDPSSEQSGIPFHGAGSTHAWVQAYLPGAGWVEFDPTNGLVSGKNLIRVGVARDPSQAIPIQGSFTGPPGAFTDMTIEVSVLSNVPQGAFGIDVGTAL</sequence>
<reference evidence="2 3" key="1">
    <citation type="submission" date="2019-03" db="EMBL/GenBank/DDBJ databases">
        <title>Genomic Encyclopedia of Type Strains, Phase IV (KMG-IV): sequencing the most valuable type-strain genomes for metagenomic binning, comparative biology and taxonomic classification.</title>
        <authorList>
            <person name="Goeker M."/>
        </authorList>
    </citation>
    <scope>NUCLEOTIDE SEQUENCE [LARGE SCALE GENOMIC DNA]</scope>
    <source>
        <strain evidence="2 3">DSM 101688</strain>
    </source>
</reference>
<dbReference type="GO" id="GO:0006508">
    <property type="term" value="P:proteolysis"/>
    <property type="evidence" value="ECO:0007669"/>
    <property type="project" value="UniProtKB-KW"/>
</dbReference>
<organism evidence="2 3">
    <name type="scientific">Varunaivibrio sulfuroxidans</name>
    <dbReference type="NCBI Taxonomy" id="1773489"/>
    <lineage>
        <taxon>Bacteria</taxon>
        <taxon>Pseudomonadati</taxon>
        <taxon>Pseudomonadota</taxon>
        <taxon>Alphaproteobacteria</taxon>
        <taxon>Rhodospirillales</taxon>
        <taxon>Magnetovibrionaceae</taxon>
        <taxon>Varunaivibrio</taxon>
    </lineage>
</organism>
<gene>
    <name evidence="2" type="ORF">EDD55_101472</name>
</gene>